<organism evidence="3 4">
    <name type="scientific">Culter alburnus</name>
    <name type="common">Topmouth culter</name>
    <dbReference type="NCBI Taxonomy" id="194366"/>
    <lineage>
        <taxon>Eukaryota</taxon>
        <taxon>Metazoa</taxon>
        <taxon>Chordata</taxon>
        <taxon>Craniata</taxon>
        <taxon>Vertebrata</taxon>
        <taxon>Euteleostomi</taxon>
        <taxon>Actinopterygii</taxon>
        <taxon>Neopterygii</taxon>
        <taxon>Teleostei</taxon>
        <taxon>Ostariophysi</taxon>
        <taxon>Cypriniformes</taxon>
        <taxon>Xenocyprididae</taxon>
        <taxon>Xenocypridinae</taxon>
        <taxon>Culter</taxon>
    </lineage>
</organism>
<proteinExistence type="predicted"/>
<sequence>MIPRQFIYFSVLMILTEGSSVKVHPGGNTTLPCNIKDDTEITWIITNGNQTFVRILKLEYVYGPESKPEPSYIHPSYAGRIKALSSSTNTHSLLLMNISDTDLMLYCCMDYKIEQSHCTKLDFEDVITEDQQDTEDISHDPVIISISLFLPVICVLLLLLLGSSVCVCQRATGLQKGCSRTNDMDAVIKFGRFMMRHDDWTLAEVIYTPLNNIS</sequence>
<dbReference type="EMBL" id="JAWDJR010000023">
    <property type="protein sequence ID" value="KAK9953179.1"/>
    <property type="molecule type" value="Genomic_DNA"/>
</dbReference>
<gene>
    <name evidence="3" type="ORF">ABG768_017197</name>
</gene>
<evidence type="ECO:0000256" key="1">
    <source>
        <dbReference type="SAM" id="Phobius"/>
    </source>
</evidence>
<keyword evidence="1" id="KW-0812">Transmembrane</keyword>
<dbReference type="SUPFAM" id="SSF48726">
    <property type="entry name" value="Immunoglobulin"/>
    <property type="match status" value="1"/>
</dbReference>
<dbReference type="Gene3D" id="2.60.40.10">
    <property type="entry name" value="Immunoglobulins"/>
    <property type="match status" value="1"/>
</dbReference>
<reference evidence="3 4" key="1">
    <citation type="submission" date="2024-05" db="EMBL/GenBank/DDBJ databases">
        <title>A high-quality chromosomal-level genome assembly of Topmouth culter (Culter alburnus).</title>
        <authorList>
            <person name="Zhao H."/>
        </authorList>
    </citation>
    <scope>NUCLEOTIDE SEQUENCE [LARGE SCALE GENOMIC DNA]</scope>
    <source>
        <strain evidence="3">CATC2023</strain>
        <tissue evidence="3">Muscle</tissue>
    </source>
</reference>
<dbReference type="AlphaFoldDB" id="A0AAW1YYB0"/>
<evidence type="ECO:0000313" key="4">
    <source>
        <dbReference type="Proteomes" id="UP001479290"/>
    </source>
</evidence>
<accession>A0AAW1YYB0</accession>
<feature type="signal peptide" evidence="2">
    <location>
        <begin position="1"/>
        <end position="18"/>
    </location>
</feature>
<keyword evidence="2" id="KW-0732">Signal</keyword>
<comment type="caution">
    <text evidence="3">The sequence shown here is derived from an EMBL/GenBank/DDBJ whole genome shotgun (WGS) entry which is preliminary data.</text>
</comment>
<protein>
    <recommendedName>
        <fullName evidence="5">Immunoglobulin V-set domain-containing protein</fullName>
    </recommendedName>
</protein>
<dbReference type="Proteomes" id="UP001479290">
    <property type="component" value="Unassembled WGS sequence"/>
</dbReference>
<evidence type="ECO:0000256" key="2">
    <source>
        <dbReference type="SAM" id="SignalP"/>
    </source>
</evidence>
<evidence type="ECO:0000313" key="3">
    <source>
        <dbReference type="EMBL" id="KAK9953179.1"/>
    </source>
</evidence>
<keyword evidence="1" id="KW-1133">Transmembrane helix</keyword>
<keyword evidence="1" id="KW-0472">Membrane</keyword>
<dbReference type="InterPro" id="IPR036179">
    <property type="entry name" value="Ig-like_dom_sf"/>
</dbReference>
<dbReference type="InterPro" id="IPR013783">
    <property type="entry name" value="Ig-like_fold"/>
</dbReference>
<evidence type="ECO:0008006" key="5">
    <source>
        <dbReference type="Google" id="ProtNLM"/>
    </source>
</evidence>
<name>A0AAW1YYB0_CULAL</name>
<feature type="transmembrane region" description="Helical" evidence="1">
    <location>
        <begin position="142"/>
        <end position="161"/>
    </location>
</feature>
<keyword evidence="4" id="KW-1185">Reference proteome</keyword>
<feature type="chain" id="PRO_5043609820" description="Immunoglobulin V-set domain-containing protein" evidence="2">
    <location>
        <begin position="19"/>
        <end position="214"/>
    </location>
</feature>